<reference evidence="2" key="1">
    <citation type="submission" date="2016-03" db="EMBL/GenBank/DDBJ databases">
        <title>Co-evolution between Pasteurellaceae and their hosts.</title>
        <authorList>
            <person name="Hansen M.J."/>
            <person name="Bojesen A.M."/>
            <person name="Planet P."/>
        </authorList>
    </citation>
    <scope>NUCLEOTIDE SEQUENCE</scope>
    <source>
        <strain evidence="2">146/S8/89</strain>
    </source>
</reference>
<dbReference type="AlphaFoldDB" id="A0A9X4PCB4"/>
<evidence type="ECO:0000313" key="3">
    <source>
        <dbReference type="Proteomes" id="UP001155500"/>
    </source>
</evidence>
<organism evidence="2 3">
    <name type="scientific">Volucribacter amazonae</name>
    <dbReference type="NCBI Taxonomy" id="256731"/>
    <lineage>
        <taxon>Bacteria</taxon>
        <taxon>Pseudomonadati</taxon>
        <taxon>Pseudomonadota</taxon>
        <taxon>Gammaproteobacteria</taxon>
        <taxon>Pasteurellales</taxon>
        <taxon>Pasteurellaceae</taxon>
        <taxon>Volucribacter</taxon>
    </lineage>
</organism>
<dbReference type="RefSeq" id="WP_279572392.1">
    <property type="nucleotide sequence ID" value="NZ_LWID01000001.1"/>
</dbReference>
<keyword evidence="1" id="KW-0732">Signal</keyword>
<feature type="chain" id="PRO_5040941918" description="Lipoprotein" evidence="1">
    <location>
        <begin position="23"/>
        <end position="200"/>
    </location>
</feature>
<dbReference type="InterPro" id="IPR005619">
    <property type="entry name" value="Uncharacterised_YajG"/>
</dbReference>
<dbReference type="Proteomes" id="UP001155500">
    <property type="component" value="Unassembled WGS sequence"/>
</dbReference>
<protein>
    <recommendedName>
        <fullName evidence="4">Lipoprotein</fullName>
    </recommendedName>
</protein>
<evidence type="ECO:0000313" key="2">
    <source>
        <dbReference type="EMBL" id="MDG6894946.1"/>
    </source>
</evidence>
<dbReference type="PROSITE" id="PS51257">
    <property type="entry name" value="PROKAR_LIPOPROTEIN"/>
    <property type="match status" value="1"/>
</dbReference>
<sequence length="200" mass="22289">MIKTTKSLALTALFIASLGLSACQNQTSTTLYFTPIAPNVQFNIANQAQATLNIVARDLRPQPEVASYVEQEKVIKLTSSPSVTQLFQQILQQDLNSKGFRITPPAQSNTNVIVNVKEFYANVEQGNLRYKITSKIQLEIQIQGAKGQFNKTMTASRTQEGVFSAKNNEIQNVLTATLNEITQNIYQDQEISQAIQQYSR</sequence>
<name>A0A9X4PCB4_9PAST</name>
<accession>A0A9X4PCB4</accession>
<feature type="signal peptide" evidence="1">
    <location>
        <begin position="1"/>
        <end position="22"/>
    </location>
</feature>
<proteinExistence type="predicted"/>
<keyword evidence="3" id="KW-1185">Reference proteome</keyword>
<dbReference type="EMBL" id="LWID01000001">
    <property type="protein sequence ID" value="MDG6894946.1"/>
    <property type="molecule type" value="Genomic_DNA"/>
</dbReference>
<evidence type="ECO:0000256" key="1">
    <source>
        <dbReference type="SAM" id="SignalP"/>
    </source>
</evidence>
<comment type="caution">
    <text evidence="2">The sequence shown here is derived from an EMBL/GenBank/DDBJ whole genome shotgun (WGS) entry which is preliminary data.</text>
</comment>
<dbReference type="Pfam" id="PF03923">
    <property type="entry name" value="Lipoprotein_16"/>
    <property type="match status" value="1"/>
</dbReference>
<gene>
    <name evidence="2" type="ORF">A6A20_04730</name>
</gene>
<evidence type="ECO:0008006" key="4">
    <source>
        <dbReference type="Google" id="ProtNLM"/>
    </source>
</evidence>